<reference evidence="1 2" key="2">
    <citation type="submission" date="2009-02" db="EMBL/GenBank/DDBJ databases">
        <title>Draft genome sequence of Holdemania filiformis DSM 12042.</title>
        <authorList>
            <person name="Sudarsanam P."/>
            <person name="Ley R."/>
            <person name="Guruge J."/>
            <person name="Turnbaugh P.J."/>
            <person name="Mahowald M."/>
            <person name="Liep D."/>
            <person name="Gordon J."/>
        </authorList>
    </citation>
    <scope>NUCLEOTIDE SEQUENCE [LARGE SCALE GENOMIC DNA]</scope>
    <source>
        <strain evidence="1 2">DSM 12042</strain>
    </source>
</reference>
<organism evidence="1 2">
    <name type="scientific">Holdemania filiformis DSM 12042</name>
    <dbReference type="NCBI Taxonomy" id="545696"/>
    <lineage>
        <taxon>Bacteria</taxon>
        <taxon>Bacillati</taxon>
        <taxon>Bacillota</taxon>
        <taxon>Erysipelotrichia</taxon>
        <taxon>Erysipelotrichales</taxon>
        <taxon>Erysipelotrichaceae</taxon>
        <taxon>Holdemania</taxon>
    </lineage>
</organism>
<protein>
    <submittedName>
        <fullName evidence="1">Uncharacterized protein</fullName>
    </submittedName>
</protein>
<dbReference type="EMBL" id="ACCF01000127">
    <property type="protein sequence ID" value="EEF67693.1"/>
    <property type="molecule type" value="Genomic_DNA"/>
</dbReference>
<accession>B9Y8K5</accession>
<dbReference type="Proteomes" id="UP000005950">
    <property type="component" value="Unassembled WGS sequence"/>
</dbReference>
<evidence type="ECO:0000313" key="2">
    <source>
        <dbReference type="Proteomes" id="UP000005950"/>
    </source>
</evidence>
<sequence>MLFPNEIKDEAFPHFGILRLFSLIFTPSVKNKALSIETSSFDWKPRFILH</sequence>
<dbReference type="AlphaFoldDB" id="B9Y8K5"/>
<reference evidence="1 2" key="1">
    <citation type="submission" date="2008-12" db="EMBL/GenBank/DDBJ databases">
        <authorList>
            <person name="Fulton L."/>
            <person name="Clifton S."/>
            <person name="Fulton B."/>
            <person name="Xu J."/>
            <person name="Minx P."/>
            <person name="Pepin K.H."/>
            <person name="Johnson M."/>
            <person name="Bhonagiri V."/>
            <person name="Nash W.E."/>
            <person name="Mardis E.R."/>
            <person name="Wilson R.K."/>
        </authorList>
    </citation>
    <scope>NUCLEOTIDE SEQUENCE [LARGE SCALE GENOMIC DNA]</scope>
    <source>
        <strain evidence="1 2">DSM 12042</strain>
    </source>
</reference>
<evidence type="ECO:0000313" key="1">
    <source>
        <dbReference type="EMBL" id="EEF67693.1"/>
    </source>
</evidence>
<comment type="caution">
    <text evidence="1">The sequence shown here is derived from an EMBL/GenBank/DDBJ whole genome shotgun (WGS) entry which is preliminary data.</text>
</comment>
<name>B9Y8K5_9FIRM</name>
<gene>
    <name evidence="1" type="ORF">HOLDEFILI_02152</name>
</gene>
<dbReference type="HOGENOM" id="CLU_3118626_0_0_9"/>
<proteinExistence type="predicted"/>